<feature type="region of interest" description="Disordered" evidence="1">
    <location>
        <begin position="1"/>
        <end position="28"/>
    </location>
</feature>
<protein>
    <submittedName>
        <fullName evidence="2">Uncharacterized protein</fullName>
    </submittedName>
</protein>
<organism evidence="2 3">
    <name type="scientific">Araneus ventricosus</name>
    <name type="common">Orbweaver spider</name>
    <name type="synonym">Epeira ventricosa</name>
    <dbReference type="NCBI Taxonomy" id="182803"/>
    <lineage>
        <taxon>Eukaryota</taxon>
        <taxon>Metazoa</taxon>
        <taxon>Ecdysozoa</taxon>
        <taxon>Arthropoda</taxon>
        <taxon>Chelicerata</taxon>
        <taxon>Arachnida</taxon>
        <taxon>Araneae</taxon>
        <taxon>Araneomorphae</taxon>
        <taxon>Entelegynae</taxon>
        <taxon>Araneoidea</taxon>
        <taxon>Araneidae</taxon>
        <taxon>Araneus</taxon>
    </lineage>
</organism>
<dbReference type="Proteomes" id="UP000499080">
    <property type="component" value="Unassembled WGS sequence"/>
</dbReference>
<accession>A0A4Y2H7F9</accession>
<name>A0A4Y2H7F9_ARAVE</name>
<evidence type="ECO:0000256" key="1">
    <source>
        <dbReference type="SAM" id="MobiDB-lite"/>
    </source>
</evidence>
<evidence type="ECO:0000313" key="3">
    <source>
        <dbReference type="Proteomes" id="UP000499080"/>
    </source>
</evidence>
<sequence length="91" mass="10292">MHPRHAHPRLSNSGALRKDDGSSVTLSQSFHPGRVFRRFVSELPRGLVRAIKLEGGRVMFNSPDCEIVSRDCEGRSFKMDDCNHIRQKGTD</sequence>
<evidence type="ECO:0000313" key="2">
    <source>
        <dbReference type="EMBL" id="GBM61109.1"/>
    </source>
</evidence>
<comment type="caution">
    <text evidence="2">The sequence shown here is derived from an EMBL/GenBank/DDBJ whole genome shotgun (WGS) entry which is preliminary data.</text>
</comment>
<dbReference type="EMBL" id="BGPR01001752">
    <property type="protein sequence ID" value="GBM61109.1"/>
    <property type="molecule type" value="Genomic_DNA"/>
</dbReference>
<keyword evidence="3" id="KW-1185">Reference proteome</keyword>
<reference evidence="2 3" key="1">
    <citation type="journal article" date="2019" name="Sci. Rep.">
        <title>Orb-weaving spider Araneus ventricosus genome elucidates the spidroin gene catalogue.</title>
        <authorList>
            <person name="Kono N."/>
            <person name="Nakamura H."/>
            <person name="Ohtoshi R."/>
            <person name="Moran D.A.P."/>
            <person name="Shinohara A."/>
            <person name="Yoshida Y."/>
            <person name="Fujiwara M."/>
            <person name="Mori M."/>
            <person name="Tomita M."/>
            <person name="Arakawa K."/>
        </authorList>
    </citation>
    <scope>NUCLEOTIDE SEQUENCE [LARGE SCALE GENOMIC DNA]</scope>
</reference>
<proteinExistence type="predicted"/>
<gene>
    <name evidence="2" type="ORF">AVEN_234902_1</name>
</gene>
<dbReference type="AlphaFoldDB" id="A0A4Y2H7F9"/>